<evidence type="ECO:0000313" key="1">
    <source>
        <dbReference type="EMBL" id="STZ60947.1"/>
    </source>
</evidence>
<dbReference type="AlphaFoldDB" id="A0A378TLA0"/>
<dbReference type="Proteomes" id="UP000254978">
    <property type="component" value="Unassembled WGS sequence"/>
</dbReference>
<proteinExistence type="predicted"/>
<keyword evidence="2" id="KW-1185">Reference proteome</keyword>
<sequence length="339" mass="34995">MSITAAAEAAQALAWQGRGREAEEMLAALDTTTEAELLEVALPRAANQFWMLGEPERATAYLRAVRNRINGPAGLTVDALLATFAMNAGAPVRALELAAEVLAAVDATDQAVAWAASTSSLCAARVGRFAEVDTFAERAEAAGHPGLLRYTIGLARITTATMTGDLDRAEAVARDLTSDAPPGAAIGSVLLAWVLMRRGEDSAAAELLAPAAPILERTGYSWGPLSLTLLATALARSGAPADAAKALSRAESRHGTKSALFAPELGLARAWRSAAAADSSGAIAAARQAAQTAERSGQLSIAVLAWREAAELGDGRAEAALQRLAPLLWSDGHQTQSPG</sequence>
<reference evidence="1 2" key="1">
    <citation type="submission" date="2018-06" db="EMBL/GenBank/DDBJ databases">
        <authorList>
            <consortium name="Pathogen Informatics"/>
            <person name="Doyle S."/>
        </authorList>
    </citation>
    <scope>NUCLEOTIDE SEQUENCE [LARGE SCALE GENOMIC DNA]</scope>
    <source>
        <strain evidence="1 2">NCTC10821</strain>
    </source>
</reference>
<dbReference type="OrthoDB" id="4590630at2"/>
<accession>A0A378TLA0</accession>
<dbReference type="EMBL" id="UGQT01000001">
    <property type="protein sequence ID" value="STZ60947.1"/>
    <property type="molecule type" value="Genomic_DNA"/>
</dbReference>
<dbReference type="RefSeq" id="WP_115279999.1">
    <property type="nucleotide sequence ID" value="NZ_AP022600.1"/>
</dbReference>
<gene>
    <name evidence="1" type="ORF">NCTC10821_04491</name>
</gene>
<name>A0A378TLA0_9MYCO</name>
<protein>
    <submittedName>
        <fullName evidence="1">ATPase AAA</fullName>
    </submittedName>
</protein>
<evidence type="ECO:0000313" key="2">
    <source>
        <dbReference type="Proteomes" id="UP000254978"/>
    </source>
</evidence>
<organism evidence="1 2">
    <name type="scientific">Mycolicibacterium tokaiense</name>
    <dbReference type="NCBI Taxonomy" id="39695"/>
    <lineage>
        <taxon>Bacteria</taxon>
        <taxon>Bacillati</taxon>
        <taxon>Actinomycetota</taxon>
        <taxon>Actinomycetes</taxon>
        <taxon>Mycobacteriales</taxon>
        <taxon>Mycobacteriaceae</taxon>
        <taxon>Mycolicibacterium</taxon>
    </lineage>
</organism>